<evidence type="ECO:0000256" key="2">
    <source>
        <dbReference type="ARBA" id="ARBA00022692"/>
    </source>
</evidence>
<dbReference type="OrthoDB" id="536881at2759"/>
<dbReference type="InterPro" id="IPR036941">
    <property type="entry name" value="Rcpt_L-dom_sf"/>
</dbReference>
<dbReference type="Gene3D" id="3.80.20.20">
    <property type="entry name" value="Receptor L-domain"/>
    <property type="match status" value="1"/>
</dbReference>
<keyword evidence="2 6" id="KW-0812">Transmembrane</keyword>
<accession>A0A8H7MIT0</accession>
<evidence type="ECO:0000256" key="3">
    <source>
        <dbReference type="ARBA" id="ARBA00022989"/>
    </source>
</evidence>
<dbReference type="PANTHER" id="PTHR15549:SF26">
    <property type="entry name" value="AXIAL BUDDING PATTERN PROTEIN 2-RELATED"/>
    <property type="match status" value="1"/>
</dbReference>
<name>A0A8H7MIT0_9PLEO</name>
<evidence type="ECO:0000256" key="4">
    <source>
        <dbReference type="ARBA" id="ARBA00023136"/>
    </source>
</evidence>
<keyword evidence="9" id="KW-1185">Reference proteome</keyword>
<evidence type="ECO:0000313" key="9">
    <source>
        <dbReference type="Proteomes" id="UP000651452"/>
    </source>
</evidence>
<gene>
    <name evidence="8" type="ORF">EKO04_005629</name>
</gene>
<evidence type="ECO:0000256" key="1">
    <source>
        <dbReference type="ARBA" id="ARBA00004167"/>
    </source>
</evidence>
<dbReference type="GO" id="GO:0016020">
    <property type="term" value="C:membrane"/>
    <property type="evidence" value="ECO:0007669"/>
    <property type="project" value="UniProtKB-SubCell"/>
</dbReference>
<feature type="compositionally biased region" description="Low complexity" evidence="5">
    <location>
        <begin position="292"/>
        <end position="323"/>
    </location>
</feature>
<feature type="signal peptide" evidence="7">
    <location>
        <begin position="1"/>
        <end position="23"/>
    </location>
</feature>
<reference evidence="8" key="1">
    <citation type="submission" date="2018-12" db="EMBL/GenBank/DDBJ databases">
        <authorList>
            <person name="Syme R.A."/>
            <person name="Farfan-Caceres L."/>
            <person name="Lichtenzveig J."/>
        </authorList>
    </citation>
    <scope>NUCLEOTIDE SEQUENCE</scope>
    <source>
        <strain evidence="8">Al4</strain>
    </source>
</reference>
<dbReference type="PANTHER" id="PTHR15549">
    <property type="entry name" value="PAIRED IMMUNOGLOBULIN-LIKE TYPE 2 RECEPTOR"/>
    <property type="match status" value="1"/>
</dbReference>
<feature type="transmembrane region" description="Helical" evidence="6">
    <location>
        <begin position="334"/>
        <end position="358"/>
    </location>
</feature>
<keyword evidence="7" id="KW-0732">Signal</keyword>
<dbReference type="AlphaFoldDB" id="A0A8H7MIT0"/>
<dbReference type="GO" id="GO:0071944">
    <property type="term" value="C:cell periphery"/>
    <property type="evidence" value="ECO:0007669"/>
    <property type="project" value="UniProtKB-ARBA"/>
</dbReference>
<evidence type="ECO:0000313" key="8">
    <source>
        <dbReference type="EMBL" id="KAF9696563.1"/>
    </source>
</evidence>
<protein>
    <submittedName>
        <fullName evidence="8">Uncharacterized protein</fullName>
    </submittedName>
</protein>
<feature type="region of interest" description="Disordered" evidence="5">
    <location>
        <begin position="403"/>
        <end position="446"/>
    </location>
</feature>
<sequence length="446" mass="46885">MRLVVQWLPLLLCCWTGSAGAAAASPTDCAPSSGTFAINSPDDVTTLNQCTTLTGNVSVTAKGIKDITLNGIKTVTGTVQVSDVEDVLSISSTTLESVSTLILYDLPQLTTLTLPALTNFSKLDFSGLAALESCEIATGALQGDVNDISIVNTALKTMDWLKWPVASTLIIAANKKLTSFKLPYDRIGAGSSYQISINSALSDLDFSQLTGIYGSLAVNGNNDPHLSFDRLQTIDGYVRLSGPYTNITMPSLTGINGALRAESTANMTNFCNWLSVQNRLFGHYDCTANNTNPSTSSTASKAPTTTAFTSVTTTGTSGSNSTGENNKSDLSTGAIVGIAVAMVVVISVILTASALLFFHRRSLNKAQAVAISDETKTHSTSTLGEGANASCISYELGGEKRAHELPGAGPIRELDGGSLQELDEGRPYFRNQKPAPASPMGRFELP</sequence>
<comment type="caution">
    <text evidence="8">The sequence shown here is derived from an EMBL/GenBank/DDBJ whole genome shotgun (WGS) entry which is preliminary data.</text>
</comment>
<reference evidence="8" key="2">
    <citation type="submission" date="2020-09" db="EMBL/GenBank/DDBJ databases">
        <title>Reference genome assembly for Australian Ascochyta lentis isolate Al4.</title>
        <authorList>
            <person name="Lee R.C."/>
            <person name="Farfan-Caceres L.M."/>
            <person name="Debler J.W."/>
            <person name="Williams A.H."/>
            <person name="Henares B.M."/>
        </authorList>
    </citation>
    <scope>NUCLEOTIDE SEQUENCE</scope>
    <source>
        <strain evidence="8">Al4</strain>
    </source>
</reference>
<dbReference type="EMBL" id="RZGK01000009">
    <property type="protein sequence ID" value="KAF9696563.1"/>
    <property type="molecule type" value="Genomic_DNA"/>
</dbReference>
<evidence type="ECO:0000256" key="5">
    <source>
        <dbReference type="SAM" id="MobiDB-lite"/>
    </source>
</evidence>
<evidence type="ECO:0000256" key="6">
    <source>
        <dbReference type="SAM" id="Phobius"/>
    </source>
</evidence>
<feature type="chain" id="PRO_5034501430" evidence="7">
    <location>
        <begin position="24"/>
        <end position="446"/>
    </location>
</feature>
<organism evidence="8 9">
    <name type="scientific">Ascochyta lentis</name>
    <dbReference type="NCBI Taxonomy" id="205686"/>
    <lineage>
        <taxon>Eukaryota</taxon>
        <taxon>Fungi</taxon>
        <taxon>Dikarya</taxon>
        <taxon>Ascomycota</taxon>
        <taxon>Pezizomycotina</taxon>
        <taxon>Dothideomycetes</taxon>
        <taxon>Pleosporomycetidae</taxon>
        <taxon>Pleosporales</taxon>
        <taxon>Pleosporineae</taxon>
        <taxon>Didymellaceae</taxon>
        <taxon>Ascochyta</taxon>
    </lineage>
</organism>
<proteinExistence type="predicted"/>
<comment type="subcellular location">
    <subcellularLocation>
        <location evidence="1">Membrane</location>
        <topology evidence="1">Single-pass membrane protein</topology>
    </subcellularLocation>
</comment>
<evidence type="ECO:0000256" key="7">
    <source>
        <dbReference type="SAM" id="SignalP"/>
    </source>
</evidence>
<dbReference type="Proteomes" id="UP000651452">
    <property type="component" value="Unassembled WGS sequence"/>
</dbReference>
<keyword evidence="4 6" id="KW-0472">Membrane</keyword>
<dbReference type="InterPro" id="IPR051694">
    <property type="entry name" value="Immunoregulatory_rcpt-like"/>
</dbReference>
<keyword evidence="3 6" id="KW-1133">Transmembrane helix</keyword>
<feature type="region of interest" description="Disordered" evidence="5">
    <location>
        <begin position="292"/>
        <end position="328"/>
    </location>
</feature>
<dbReference type="SUPFAM" id="SSF52058">
    <property type="entry name" value="L domain-like"/>
    <property type="match status" value="2"/>
</dbReference>